<protein>
    <submittedName>
        <fullName evidence="2">Uncharacterized protein</fullName>
    </submittedName>
</protein>
<feature type="compositionally biased region" description="Low complexity" evidence="1">
    <location>
        <begin position="20"/>
        <end position="36"/>
    </location>
</feature>
<feature type="region of interest" description="Disordered" evidence="1">
    <location>
        <begin position="271"/>
        <end position="294"/>
    </location>
</feature>
<organism evidence="2 3">
    <name type="scientific">Brassica cretica</name>
    <name type="common">Mustard</name>
    <dbReference type="NCBI Taxonomy" id="69181"/>
    <lineage>
        <taxon>Eukaryota</taxon>
        <taxon>Viridiplantae</taxon>
        <taxon>Streptophyta</taxon>
        <taxon>Embryophyta</taxon>
        <taxon>Tracheophyta</taxon>
        <taxon>Spermatophyta</taxon>
        <taxon>Magnoliopsida</taxon>
        <taxon>eudicotyledons</taxon>
        <taxon>Gunneridae</taxon>
        <taxon>Pentapetalae</taxon>
        <taxon>rosids</taxon>
        <taxon>malvids</taxon>
        <taxon>Brassicales</taxon>
        <taxon>Brassicaceae</taxon>
        <taxon>Brassiceae</taxon>
        <taxon>Brassica</taxon>
    </lineage>
</organism>
<feature type="region of interest" description="Disordered" evidence="1">
    <location>
        <begin position="1"/>
        <end position="71"/>
    </location>
</feature>
<dbReference type="Proteomes" id="UP000712600">
    <property type="component" value="Unassembled WGS sequence"/>
</dbReference>
<dbReference type="EMBL" id="QGKX02000004">
    <property type="protein sequence ID" value="KAF3603239.1"/>
    <property type="molecule type" value="Genomic_DNA"/>
</dbReference>
<sequence length="294" mass="32056">MDQPRKTRAVGEASKPENLSQIQQPPSTNPSSSIPSSPTPPAPSLSPNPSPPQYTRPVTSPPSYSRPWHRTLTSPQHRRHCYLPHQLPPHLRRLRLLLGSKEAVWRLTFQLPSQPPPSRFPGSSGQQYGGSCRGTVGMSEAASHTRCYNFVFILNLQGNSLNETVIYWFSWRPIYCDFTDSATTSVSRATSTIAISAAVFTSHTSTGPCPSAGKSEREIGSSPEVEAILADIAEDFVESLTTDIHKERIAAIKKSVTVMEAANARNPYRHGMANARGGQAKTPANPLGSTTFNH</sequence>
<proteinExistence type="predicted"/>
<feature type="compositionally biased region" description="Pro residues" evidence="1">
    <location>
        <begin position="37"/>
        <end position="54"/>
    </location>
</feature>
<evidence type="ECO:0000256" key="1">
    <source>
        <dbReference type="SAM" id="MobiDB-lite"/>
    </source>
</evidence>
<dbReference type="AlphaFoldDB" id="A0A8S9SQL2"/>
<evidence type="ECO:0000313" key="3">
    <source>
        <dbReference type="Proteomes" id="UP000712600"/>
    </source>
</evidence>
<accession>A0A8S9SQL2</accession>
<name>A0A8S9SQL2_BRACR</name>
<gene>
    <name evidence="2" type="ORF">F2Q69_00038878</name>
</gene>
<evidence type="ECO:0000313" key="2">
    <source>
        <dbReference type="EMBL" id="KAF3603239.1"/>
    </source>
</evidence>
<comment type="caution">
    <text evidence="2">The sequence shown here is derived from an EMBL/GenBank/DDBJ whole genome shotgun (WGS) entry which is preliminary data.</text>
</comment>
<reference evidence="2" key="1">
    <citation type="submission" date="2019-12" db="EMBL/GenBank/DDBJ databases">
        <title>Genome sequencing and annotation of Brassica cretica.</title>
        <authorList>
            <person name="Studholme D.J."/>
            <person name="Sarris P."/>
        </authorList>
    </citation>
    <scope>NUCLEOTIDE SEQUENCE</scope>
    <source>
        <strain evidence="2">PFS-109/04</strain>
        <tissue evidence="2">Leaf</tissue>
    </source>
</reference>